<organism evidence="2 3">
    <name type="scientific">Nocardia jiangxiensis</name>
    <dbReference type="NCBI Taxonomy" id="282685"/>
    <lineage>
        <taxon>Bacteria</taxon>
        <taxon>Bacillati</taxon>
        <taxon>Actinomycetota</taxon>
        <taxon>Actinomycetes</taxon>
        <taxon>Mycobacteriales</taxon>
        <taxon>Nocardiaceae</taxon>
        <taxon>Nocardia</taxon>
    </lineage>
</organism>
<sequence>MKGPVDLVEFESMLLTKYTLNPRFRSGNGLLERSAYLLLCRIELAGPQSIRQFGDALRLDASTLNRQTRAMLRDRLVERIADPDGGIARKFQLTEAGRRRLHAARAVNVEGMTRVMADWSDEDITAFATYLRRFNMDIERLDGRPWPHPDSRETTPANPH</sequence>
<evidence type="ECO:0000313" key="3">
    <source>
        <dbReference type="Proteomes" id="UP001601992"/>
    </source>
</evidence>
<dbReference type="Pfam" id="PF01047">
    <property type="entry name" value="MarR"/>
    <property type="match status" value="1"/>
</dbReference>
<proteinExistence type="predicted"/>
<accession>A0ABW6RT31</accession>
<dbReference type="RefSeq" id="WP_051193407.1">
    <property type="nucleotide sequence ID" value="NZ_JBIAQY010000002.1"/>
</dbReference>
<gene>
    <name evidence="2" type="ORF">ACFYXQ_05265</name>
</gene>
<evidence type="ECO:0000259" key="1">
    <source>
        <dbReference type="SMART" id="SM00347"/>
    </source>
</evidence>
<dbReference type="InterPro" id="IPR000835">
    <property type="entry name" value="HTH_MarR-typ"/>
</dbReference>
<reference evidence="2 3" key="1">
    <citation type="submission" date="2024-10" db="EMBL/GenBank/DDBJ databases">
        <title>The Natural Products Discovery Center: Release of the First 8490 Sequenced Strains for Exploring Actinobacteria Biosynthetic Diversity.</title>
        <authorList>
            <person name="Kalkreuter E."/>
            <person name="Kautsar S.A."/>
            <person name="Yang D."/>
            <person name="Bader C.D."/>
            <person name="Teijaro C.N."/>
            <person name="Fluegel L."/>
            <person name="Davis C.M."/>
            <person name="Simpson J.R."/>
            <person name="Lauterbach L."/>
            <person name="Steele A.D."/>
            <person name="Gui C."/>
            <person name="Meng S."/>
            <person name="Li G."/>
            <person name="Viehrig K."/>
            <person name="Ye F."/>
            <person name="Su P."/>
            <person name="Kiefer A.F."/>
            <person name="Nichols A."/>
            <person name="Cepeda A.J."/>
            <person name="Yan W."/>
            <person name="Fan B."/>
            <person name="Jiang Y."/>
            <person name="Adhikari A."/>
            <person name="Zheng C.-J."/>
            <person name="Schuster L."/>
            <person name="Cowan T.M."/>
            <person name="Smanski M.J."/>
            <person name="Chevrette M.G."/>
            <person name="De Carvalho L.P.S."/>
            <person name="Shen B."/>
        </authorList>
    </citation>
    <scope>NUCLEOTIDE SEQUENCE [LARGE SCALE GENOMIC DNA]</scope>
    <source>
        <strain evidence="2 3">NPDC002593</strain>
    </source>
</reference>
<protein>
    <submittedName>
        <fullName evidence="2">MarR family winged helix-turn-helix transcriptional regulator</fullName>
    </submittedName>
</protein>
<dbReference type="SMART" id="SM00347">
    <property type="entry name" value="HTH_MARR"/>
    <property type="match status" value="1"/>
</dbReference>
<keyword evidence="3" id="KW-1185">Reference proteome</keyword>
<dbReference type="InterPro" id="IPR036390">
    <property type="entry name" value="WH_DNA-bd_sf"/>
</dbReference>
<name>A0ABW6RT31_9NOCA</name>
<evidence type="ECO:0000313" key="2">
    <source>
        <dbReference type="EMBL" id="MFF3567175.1"/>
    </source>
</evidence>
<feature type="domain" description="HTH marR-type" evidence="1">
    <location>
        <begin position="22"/>
        <end position="124"/>
    </location>
</feature>
<dbReference type="SUPFAM" id="SSF46785">
    <property type="entry name" value="Winged helix' DNA-binding domain"/>
    <property type="match status" value="1"/>
</dbReference>
<comment type="caution">
    <text evidence="2">The sequence shown here is derived from an EMBL/GenBank/DDBJ whole genome shotgun (WGS) entry which is preliminary data.</text>
</comment>
<dbReference type="Proteomes" id="UP001601992">
    <property type="component" value="Unassembled WGS sequence"/>
</dbReference>
<dbReference type="EMBL" id="JBIAQY010000002">
    <property type="protein sequence ID" value="MFF3567175.1"/>
    <property type="molecule type" value="Genomic_DNA"/>
</dbReference>
<dbReference type="InterPro" id="IPR036388">
    <property type="entry name" value="WH-like_DNA-bd_sf"/>
</dbReference>
<dbReference type="Gene3D" id="1.10.10.10">
    <property type="entry name" value="Winged helix-like DNA-binding domain superfamily/Winged helix DNA-binding domain"/>
    <property type="match status" value="1"/>
</dbReference>